<keyword evidence="2" id="KW-0732">Signal</keyword>
<dbReference type="AlphaFoldDB" id="W8VXW6"/>
<feature type="signal peptide" evidence="2">
    <location>
        <begin position="1"/>
        <end position="20"/>
    </location>
</feature>
<feature type="region of interest" description="Disordered" evidence="1">
    <location>
        <begin position="205"/>
        <end position="244"/>
    </location>
</feature>
<name>W8VXW6_9FLAO</name>
<reference evidence="3 4" key="1">
    <citation type="journal article" date="2014" name="Proc. Natl. Acad. Sci. U.S.A.">
        <title>Functional characterization of flavobacteria rhodopsins reveals a unique class of light-driven chloride pump in bacteria.</title>
        <authorList>
            <person name="Yoshizawa S."/>
            <person name="Kumagai Y."/>
            <person name="Kim H."/>
            <person name="Ogura Y."/>
            <person name="Hayashi T."/>
            <person name="Iwasaki W."/>
            <person name="DeLong E.F."/>
            <person name="Kogure K."/>
        </authorList>
    </citation>
    <scope>NUCLEOTIDE SEQUENCE [LARGE SCALE GENOMIC DNA]</scope>
    <source>
        <strain evidence="3 4">S1-08</strain>
    </source>
</reference>
<dbReference type="HOGENOM" id="CLU_1049024_0_0_10"/>
<gene>
    <name evidence="3" type="ORF">NMS_2633</name>
</gene>
<evidence type="ECO:0000313" key="4">
    <source>
        <dbReference type="Proteomes" id="UP000031760"/>
    </source>
</evidence>
<evidence type="ECO:0000256" key="2">
    <source>
        <dbReference type="SAM" id="SignalP"/>
    </source>
</evidence>
<dbReference type="EMBL" id="AP014548">
    <property type="protein sequence ID" value="BAO56642.1"/>
    <property type="molecule type" value="Genomic_DNA"/>
</dbReference>
<proteinExistence type="predicted"/>
<protein>
    <recommendedName>
        <fullName evidence="5">Tail fiber protein</fullName>
    </recommendedName>
</protein>
<dbReference type="Proteomes" id="UP000031760">
    <property type="component" value="Chromosome"/>
</dbReference>
<accession>W8VXW6</accession>
<feature type="compositionally biased region" description="Polar residues" evidence="1">
    <location>
        <begin position="225"/>
        <end position="244"/>
    </location>
</feature>
<dbReference type="STRING" id="1454201.NMS_2633"/>
<evidence type="ECO:0000313" key="3">
    <source>
        <dbReference type="EMBL" id="BAO56642.1"/>
    </source>
</evidence>
<organism evidence="3 4">
    <name type="scientific">Nonlabens marinus S1-08</name>
    <dbReference type="NCBI Taxonomy" id="1454201"/>
    <lineage>
        <taxon>Bacteria</taxon>
        <taxon>Pseudomonadati</taxon>
        <taxon>Bacteroidota</taxon>
        <taxon>Flavobacteriia</taxon>
        <taxon>Flavobacteriales</taxon>
        <taxon>Flavobacteriaceae</taxon>
        <taxon>Nonlabens</taxon>
    </lineage>
</organism>
<feature type="region of interest" description="Disordered" evidence="1">
    <location>
        <begin position="181"/>
        <end position="200"/>
    </location>
</feature>
<feature type="chain" id="PRO_5004914063" description="Tail fiber protein" evidence="2">
    <location>
        <begin position="21"/>
        <end position="265"/>
    </location>
</feature>
<dbReference type="KEGG" id="nmf:NMS_2633"/>
<evidence type="ECO:0008006" key="5">
    <source>
        <dbReference type="Google" id="ProtNLM"/>
    </source>
</evidence>
<keyword evidence="4" id="KW-1185">Reference proteome</keyword>
<sequence>MMKQFYVLLVIFCFSSLAFSQVGINTISPNESSILDISSNDKGVLFPRMDLGDLNNAAPVSNPEKGLTVWNTNSSAEGLYFWDGAKWSSYVEVTSSSNNSFYTEGDIKHGFQTTDHQGWYLLNGRAISTLPATAQSAAQSLGFSSNLPNATNRVLKARNGSETIGSQAGSNLITLTPNNIPQLTSNTSSGGSHNHGYSDARATFSDNQLRNNGPGENFNGYSDVARTTSDAGSHSHTVTIGNANPTSIINTPSSIVTNIFVYLGN</sequence>
<feature type="compositionally biased region" description="Low complexity" evidence="1">
    <location>
        <begin position="184"/>
        <end position="195"/>
    </location>
</feature>
<evidence type="ECO:0000256" key="1">
    <source>
        <dbReference type="SAM" id="MobiDB-lite"/>
    </source>
</evidence>